<dbReference type="PRINTS" id="PR00259">
    <property type="entry name" value="TMFOUR"/>
</dbReference>
<evidence type="ECO:0000256" key="2">
    <source>
        <dbReference type="ARBA" id="ARBA00022692"/>
    </source>
</evidence>
<feature type="transmembrane region" description="Helical" evidence="5">
    <location>
        <begin position="155"/>
        <end position="175"/>
    </location>
</feature>
<evidence type="ECO:0000256" key="1">
    <source>
        <dbReference type="ARBA" id="ARBA00004141"/>
    </source>
</evidence>
<keyword evidence="4 5" id="KW-0472">Membrane</keyword>
<evidence type="ECO:0008006" key="8">
    <source>
        <dbReference type="Google" id="ProtNLM"/>
    </source>
</evidence>
<dbReference type="InterPro" id="IPR018499">
    <property type="entry name" value="Tetraspanin/Peripherin"/>
</dbReference>
<feature type="transmembrane region" description="Helical" evidence="5">
    <location>
        <begin position="182"/>
        <end position="206"/>
    </location>
</feature>
<dbReference type="Proteomes" id="UP000821853">
    <property type="component" value="Chromosome 4"/>
</dbReference>
<protein>
    <recommendedName>
        <fullName evidence="8">Tetraspanin</fullName>
    </recommendedName>
</protein>
<dbReference type="Gene3D" id="1.10.1450.10">
    <property type="entry name" value="Tetraspanin"/>
    <property type="match status" value="1"/>
</dbReference>
<dbReference type="PANTHER" id="PTHR19282">
    <property type="entry name" value="TETRASPANIN"/>
    <property type="match status" value="1"/>
</dbReference>
<dbReference type="GO" id="GO:0005886">
    <property type="term" value="C:plasma membrane"/>
    <property type="evidence" value="ECO:0007669"/>
    <property type="project" value="TreeGrafter"/>
</dbReference>
<dbReference type="CDD" id="cd03155">
    <property type="entry name" value="CD151_like_LEL"/>
    <property type="match status" value="1"/>
</dbReference>
<evidence type="ECO:0000313" key="6">
    <source>
        <dbReference type="EMBL" id="KAH9373157.1"/>
    </source>
</evidence>
<dbReference type="SUPFAM" id="SSF48652">
    <property type="entry name" value="Tetraspanin"/>
    <property type="match status" value="1"/>
</dbReference>
<keyword evidence="7" id="KW-1185">Reference proteome</keyword>
<feature type="transmembrane region" description="Helical" evidence="5">
    <location>
        <begin position="118"/>
        <end position="135"/>
    </location>
</feature>
<feature type="transmembrane region" description="Helical" evidence="5">
    <location>
        <begin position="291"/>
        <end position="308"/>
    </location>
</feature>
<name>A0A9J6GCG5_HAELO</name>
<dbReference type="AlphaFoldDB" id="A0A9J6GCG5"/>
<reference evidence="6 7" key="1">
    <citation type="journal article" date="2020" name="Cell">
        <title>Large-Scale Comparative Analyses of Tick Genomes Elucidate Their Genetic Diversity and Vector Capacities.</title>
        <authorList>
            <consortium name="Tick Genome and Microbiome Consortium (TIGMIC)"/>
            <person name="Jia N."/>
            <person name="Wang J."/>
            <person name="Shi W."/>
            <person name="Du L."/>
            <person name="Sun Y."/>
            <person name="Zhan W."/>
            <person name="Jiang J.F."/>
            <person name="Wang Q."/>
            <person name="Zhang B."/>
            <person name="Ji P."/>
            <person name="Bell-Sakyi L."/>
            <person name="Cui X.M."/>
            <person name="Yuan T.T."/>
            <person name="Jiang B.G."/>
            <person name="Yang W.F."/>
            <person name="Lam T.T."/>
            <person name="Chang Q.C."/>
            <person name="Ding S.J."/>
            <person name="Wang X.J."/>
            <person name="Zhu J.G."/>
            <person name="Ruan X.D."/>
            <person name="Zhao L."/>
            <person name="Wei J.T."/>
            <person name="Ye R.Z."/>
            <person name="Que T.C."/>
            <person name="Du C.H."/>
            <person name="Zhou Y.H."/>
            <person name="Cheng J.X."/>
            <person name="Dai P.F."/>
            <person name="Guo W.B."/>
            <person name="Han X.H."/>
            <person name="Huang E.J."/>
            <person name="Li L.F."/>
            <person name="Wei W."/>
            <person name="Gao Y.C."/>
            <person name="Liu J.Z."/>
            <person name="Shao H.Z."/>
            <person name="Wang X."/>
            <person name="Wang C.C."/>
            <person name="Yang T.C."/>
            <person name="Huo Q.B."/>
            <person name="Li W."/>
            <person name="Chen H.Y."/>
            <person name="Chen S.E."/>
            <person name="Zhou L.G."/>
            <person name="Ni X.B."/>
            <person name="Tian J.H."/>
            <person name="Sheng Y."/>
            <person name="Liu T."/>
            <person name="Pan Y.S."/>
            <person name="Xia L.Y."/>
            <person name="Li J."/>
            <person name="Zhao F."/>
            <person name="Cao W.C."/>
        </authorList>
    </citation>
    <scope>NUCLEOTIDE SEQUENCE [LARGE SCALE GENOMIC DNA]</scope>
    <source>
        <strain evidence="6">HaeL-2018</strain>
    </source>
</reference>
<evidence type="ECO:0000256" key="5">
    <source>
        <dbReference type="SAM" id="Phobius"/>
    </source>
</evidence>
<dbReference type="OMA" id="YRTHHAR"/>
<comment type="subcellular location">
    <subcellularLocation>
        <location evidence="1">Membrane</location>
        <topology evidence="1">Multi-pass membrane protein</topology>
    </subcellularLocation>
</comment>
<keyword evidence="2 5" id="KW-0812">Transmembrane</keyword>
<comment type="caution">
    <text evidence="6">The sequence shown here is derived from an EMBL/GenBank/DDBJ whole genome shotgun (WGS) entry which is preliminary data.</text>
</comment>
<dbReference type="InterPro" id="IPR008952">
    <property type="entry name" value="Tetraspanin_EC2_sf"/>
</dbReference>
<accession>A0A9J6GCG5</accession>
<dbReference type="OrthoDB" id="9993879at2759"/>
<dbReference type="Pfam" id="PF00335">
    <property type="entry name" value="Tetraspanin"/>
    <property type="match status" value="1"/>
</dbReference>
<evidence type="ECO:0000313" key="7">
    <source>
        <dbReference type="Proteomes" id="UP000821853"/>
    </source>
</evidence>
<dbReference type="EMBL" id="JABSTR010000006">
    <property type="protein sequence ID" value="KAH9373157.1"/>
    <property type="molecule type" value="Genomic_DNA"/>
</dbReference>
<gene>
    <name evidence="6" type="ORF">HPB48_004902</name>
</gene>
<dbReference type="VEuPathDB" id="VectorBase:HLOH_048171"/>
<proteinExistence type="predicted"/>
<sequence length="318" mass="36054">MLSGSHWRTLDTTDYIVFNHAQRNRNKDTGNQCADGQQKQVIRCRLAPVIEYRTHHARLDPWPACQLEKRTRCIKGAIETAVMPTAVQSCGEARVGWERCPSSGCRGARLRRTKARSAEKLSGCAVLGVGVWTLVAKRHHLSLLATATYASTAYMLVLAGVLVILVTVLGCVAVCRLHRCFLLMYTFLLLFIFLMEAVAGIIAYVYEEQVWHELADSLNTTFIESYGVDASRTEAINDMQRSFKCCGANGFEDWKHSVWLRKNSRTRNKVPDSCCKTIGTGCGKLDHPSNIYYDVFGMIFSCCLYLRLRDYRRHPQYY</sequence>
<keyword evidence="3 5" id="KW-1133">Transmembrane helix</keyword>
<evidence type="ECO:0000256" key="3">
    <source>
        <dbReference type="ARBA" id="ARBA00022989"/>
    </source>
</evidence>
<evidence type="ECO:0000256" key="4">
    <source>
        <dbReference type="ARBA" id="ARBA00023136"/>
    </source>
</evidence>
<organism evidence="6 7">
    <name type="scientific">Haemaphysalis longicornis</name>
    <name type="common">Bush tick</name>
    <dbReference type="NCBI Taxonomy" id="44386"/>
    <lineage>
        <taxon>Eukaryota</taxon>
        <taxon>Metazoa</taxon>
        <taxon>Ecdysozoa</taxon>
        <taxon>Arthropoda</taxon>
        <taxon>Chelicerata</taxon>
        <taxon>Arachnida</taxon>
        <taxon>Acari</taxon>
        <taxon>Parasitiformes</taxon>
        <taxon>Ixodida</taxon>
        <taxon>Ixodoidea</taxon>
        <taxon>Ixodidae</taxon>
        <taxon>Haemaphysalinae</taxon>
        <taxon>Haemaphysalis</taxon>
    </lineage>
</organism>
<dbReference type="PANTHER" id="PTHR19282:SF544">
    <property type="entry name" value="TETRASPANIN"/>
    <property type="match status" value="1"/>
</dbReference>